<dbReference type="InterPro" id="IPR000863">
    <property type="entry name" value="Sulfotransferase_dom"/>
</dbReference>
<keyword evidence="2" id="KW-0808">Transferase</keyword>
<protein>
    <recommendedName>
        <fullName evidence="3">Sulfotransferase domain-containing protein</fullName>
    </recommendedName>
</protein>
<dbReference type="SUPFAM" id="SSF52540">
    <property type="entry name" value="P-loop containing nucleoside triphosphate hydrolases"/>
    <property type="match status" value="1"/>
</dbReference>
<dbReference type="GO" id="GO:0008146">
    <property type="term" value="F:sulfotransferase activity"/>
    <property type="evidence" value="ECO:0007669"/>
    <property type="project" value="InterPro"/>
</dbReference>
<comment type="caution">
    <text evidence="4">The sequence shown here is derived from an EMBL/GenBank/DDBJ whole genome shotgun (WGS) entry which is preliminary data.</text>
</comment>
<accession>A0AAW1TW93</accession>
<reference evidence="4 5" key="1">
    <citation type="submission" date="2023-03" db="EMBL/GenBank/DDBJ databases">
        <title>Genome insight into feeding habits of ladybird beetles.</title>
        <authorList>
            <person name="Li H.-S."/>
            <person name="Huang Y.-H."/>
            <person name="Pang H."/>
        </authorList>
    </citation>
    <scope>NUCLEOTIDE SEQUENCE [LARGE SCALE GENOMIC DNA]</scope>
    <source>
        <strain evidence="4">SYSU_2023b</strain>
        <tissue evidence="4">Whole body</tissue>
    </source>
</reference>
<proteinExistence type="inferred from homology"/>
<evidence type="ECO:0000313" key="4">
    <source>
        <dbReference type="EMBL" id="KAK9875029.1"/>
    </source>
</evidence>
<dbReference type="InterPro" id="IPR027417">
    <property type="entry name" value="P-loop_NTPase"/>
</dbReference>
<gene>
    <name evidence="4" type="ORF">WA026_005837</name>
</gene>
<dbReference type="Pfam" id="PF00685">
    <property type="entry name" value="Sulfotransfer_1"/>
    <property type="match status" value="1"/>
</dbReference>
<evidence type="ECO:0000256" key="1">
    <source>
        <dbReference type="ARBA" id="ARBA00005771"/>
    </source>
</evidence>
<evidence type="ECO:0000256" key="2">
    <source>
        <dbReference type="ARBA" id="ARBA00022679"/>
    </source>
</evidence>
<keyword evidence="5" id="KW-1185">Reference proteome</keyword>
<dbReference type="Proteomes" id="UP001431783">
    <property type="component" value="Unassembled WGS sequence"/>
</dbReference>
<dbReference type="EMBL" id="JARQZJ010000032">
    <property type="protein sequence ID" value="KAK9875029.1"/>
    <property type="molecule type" value="Genomic_DNA"/>
</dbReference>
<evidence type="ECO:0000313" key="5">
    <source>
        <dbReference type="Proteomes" id="UP001431783"/>
    </source>
</evidence>
<comment type="similarity">
    <text evidence="1">Belongs to the sulfotransferase 1 family.</text>
</comment>
<dbReference type="AlphaFoldDB" id="A0AAW1TW93"/>
<dbReference type="Gene3D" id="3.40.50.300">
    <property type="entry name" value="P-loop containing nucleotide triphosphate hydrolases"/>
    <property type="match status" value="1"/>
</dbReference>
<dbReference type="PANTHER" id="PTHR11783">
    <property type="entry name" value="SULFOTRANSFERASE SULT"/>
    <property type="match status" value="1"/>
</dbReference>
<evidence type="ECO:0000259" key="3">
    <source>
        <dbReference type="Pfam" id="PF00685"/>
    </source>
</evidence>
<feature type="domain" description="Sulfotransferase" evidence="3">
    <location>
        <begin position="63"/>
        <end position="336"/>
    </location>
</feature>
<sequence length="344" mass="40930">MYEINNDQYPFEINYVDESTNKDLMKNFTSEYTGFIQVGDKKWCLPSNISYELNDFYNMEVRPTDVWVVTFPRSGTTLTQEMVWLLMNDLNYEAASKTPLEQRYPFLEFHSLIHKKQKEIFVEENKHCEEKRKTVENILAGMFDHLKKMKGRRFIKSHLPLSLLPKNLLTVGCKVIYVARNPKDVAISFYHHNRLFRTRGYVGDFPTYWKYFTQNLVVYTPYWDHIIEAWNKRNEKNILFLFFENTIKDMKGTISQLQHFLGTNFNEQQIDTLMKHLHIDKFQKNKSVNFNVLIELGIFAKGEEGFVRQGKTGEHGNYFSEEENEKANKWIEDNLKCTDLRFPA</sequence>
<name>A0AAW1TW93_9CUCU</name>
<organism evidence="4 5">
    <name type="scientific">Henosepilachna vigintioctopunctata</name>
    <dbReference type="NCBI Taxonomy" id="420089"/>
    <lineage>
        <taxon>Eukaryota</taxon>
        <taxon>Metazoa</taxon>
        <taxon>Ecdysozoa</taxon>
        <taxon>Arthropoda</taxon>
        <taxon>Hexapoda</taxon>
        <taxon>Insecta</taxon>
        <taxon>Pterygota</taxon>
        <taxon>Neoptera</taxon>
        <taxon>Endopterygota</taxon>
        <taxon>Coleoptera</taxon>
        <taxon>Polyphaga</taxon>
        <taxon>Cucujiformia</taxon>
        <taxon>Coccinelloidea</taxon>
        <taxon>Coccinellidae</taxon>
        <taxon>Epilachninae</taxon>
        <taxon>Epilachnini</taxon>
        <taxon>Henosepilachna</taxon>
    </lineage>
</organism>